<dbReference type="Gene3D" id="2.102.10.10">
    <property type="entry name" value="Rieske [2Fe-2S] iron-sulphur domain"/>
    <property type="match status" value="1"/>
</dbReference>
<feature type="region of interest" description="Disordered" evidence="7">
    <location>
        <begin position="246"/>
        <end position="270"/>
    </location>
</feature>
<sequence>MAVLQKTLPATWYTSDKYHKLERKAVFLRSWFFLGTVNKFKTGQAVGYEIAQVKLTARGEDLAGEITVRVFFDQNGEEVQSHQTRSGLVFTTISSDAPSFNEFFPGLEELLESYDFKKLPHRRKLHYTGKYNWKTMIDGFQECLHCQYCHPGLSKLYPTETYHVVNHQNWSRHYSDPKFEDDGLFLYFFPNTTLNLYNGGMSSFRACPSPEVGVSRMEFDYYNDNSADEFEVYYKFVREVADEDGNFEPSQRDWGFPLSANRPQDGDGSA</sequence>
<evidence type="ECO:0000256" key="4">
    <source>
        <dbReference type="ARBA" id="ARBA00012763"/>
    </source>
</evidence>
<protein>
    <recommendedName>
        <fullName evidence="5">Choline monooxygenase, chloroplastic</fullName>
        <ecNumber evidence="4">1.14.15.7</ecNumber>
    </recommendedName>
</protein>
<dbReference type="SUPFAM" id="SSF55961">
    <property type="entry name" value="Bet v1-like"/>
    <property type="match status" value="1"/>
</dbReference>
<dbReference type="GO" id="GO:0051537">
    <property type="term" value="F:2 iron, 2 sulfur cluster binding"/>
    <property type="evidence" value="ECO:0007669"/>
    <property type="project" value="InterPro"/>
</dbReference>
<dbReference type="SUPFAM" id="SSF50022">
    <property type="entry name" value="ISP domain"/>
    <property type="match status" value="1"/>
</dbReference>
<evidence type="ECO:0000256" key="2">
    <source>
        <dbReference type="ARBA" id="ARBA00004866"/>
    </source>
</evidence>
<dbReference type="EC" id="1.14.15.7" evidence="4"/>
<dbReference type="GO" id="GO:0019133">
    <property type="term" value="F:choline monooxygenase activity"/>
    <property type="evidence" value="ECO:0007669"/>
    <property type="project" value="UniProtKB-EC"/>
</dbReference>
<dbReference type="Pfam" id="PF00848">
    <property type="entry name" value="Ring_hydroxyl_A"/>
    <property type="match status" value="1"/>
</dbReference>
<evidence type="ECO:0000256" key="6">
    <source>
        <dbReference type="ARBA" id="ARBA00049097"/>
    </source>
</evidence>
<comment type="function">
    <text evidence="1">Catalyzes the first step of the osmoprotectant glycine betaine synthesis.</text>
</comment>
<evidence type="ECO:0000259" key="8">
    <source>
        <dbReference type="Pfam" id="PF00848"/>
    </source>
</evidence>
<evidence type="ECO:0000256" key="7">
    <source>
        <dbReference type="SAM" id="MobiDB-lite"/>
    </source>
</evidence>
<feature type="domain" description="Aromatic-ring-hydroxylating dioxygenase alpha subunit C-terminal" evidence="8">
    <location>
        <begin position="118"/>
        <end position="161"/>
    </location>
</feature>
<keyword evidence="10" id="KW-1185">Reference proteome</keyword>
<dbReference type="InterPro" id="IPR015879">
    <property type="entry name" value="Ring_hydroxy_dOase_asu_C_dom"/>
</dbReference>
<dbReference type="RefSeq" id="XP_064711656.1">
    <property type="nucleotide sequence ID" value="XM_064843796.1"/>
</dbReference>
<dbReference type="Proteomes" id="UP001358417">
    <property type="component" value="Unassembled WGS sequence"/>
</dbReference>
<accession>A0AAV9NQ77</accession>
<gene>
    <name evidence="9" type="ORF">LTR84_000165</name>
</gene>
<dbReference type="InterPro" id="IPR001663">
    <property type="entry name" value="Rng_hydr_dOase-A"/>
</dbReference>
<evidence type="ECO:0000313" key="9">
    <source>
        <dbReference type="EMBL" id="KAK5064332.1"/>
    </source>
</evidence>
<name>A0AAV9NQ77_9EURO</name>
<dbReference type="EMBL" id="JAVRRD010000001">
    <property type="protein sequence ID" value="KAK5064332.1"/>
    <property type="molecule type" value="Genomic_DNA"/>
</dbReference>
<reference evidence="9 10" key="1">
    <citation type="submission" date="2023-08" db="EMBL/GenBank/DDBJ databases">
        <title>Black Yeasts Isolated from many extreme environments.</title>
        <authorList>
            <person name="Coleine C."/>
            <person name="Stajich J.E."/>
            <person name="Selbmann L."/>
        </authorList>
    </citation>
    <scope>NUCLEOTIDE SEQUENCE [LARGE SCALE GENOMIC DNA]</scope>
    <source>
        <strain evidence="9 10">CCFEE 5792</strain>
    </source>
</reference>
<organism evidence="9 10">
    <name type="scientific">Exophiala bonariae</name>
    <dbReference type="NCBI Taxonomy" id="1690606"/>
    <lineage>
        <taxon>Eukaryota</taxon>
        <taxon>Fungi</taxon>
        <taxon>Dikarya</taxon>
        <taxon>Ascomycota</taxon>
        <taxon>Pezizomycotina</taxon>
        <taxon>Eurotiomycetes</taxon>
        <taxon>Chaetothyriomycetidae</taxon>
        <taxon>Chaetothyriales</taxon>
        <taxon>Herpotrichiellaceae</taxon>
        <taxon>Exophiala</taxon>
    </lineage>
</organism>
<evidence type="ECO:0000256" key="1">
    <source>
        <dbReference type="ARBA" id="ARBA00002149"/>
    </source>
</evidence>
<dbReference type="PANTHER" id="PTHR43756:SF3">
    <property type="entry name" value="CHOLINE MONOOXYGENASE, CHLOROPLASTIC"/>
    <property type="match status" value="1"/>
</dbReference>
<evidence type="ECO:0000256" key="3">
    <source>
        <dbReference type="ARBA" id="ARBA00010848"/>
    </source>
</evidence>
<dbReference type="GO" id="GO:0005506">
    <property type="term" value="F:iron ion binding"/>
    <property type="evidence" value="ECO:0007669"/>
    <property type="project" value="InterPro"/>
</dbReference>
<dbReference type="Gene3D" id="3.90.380.10">
    <property type="entry name" value="Naphthalene 1,2-dioxygenase Alpha Subunit, Chain A, domain 1"/>
    <property type="match status" value="1"/>
</dbReference>
<comment type="catalytic activity">
    <reaction evidence="6">
        <text>choline + 2 reduced [2Fe-2S]-[ferredoxin] + O2 + 2 H(+) = betaine aldehyde hydrate + 2 oxidized [2Fe-2S]-[ferredoxin] + H2O</text>
        <dbReference type="Rhea" id="RHEA:17769"/>
        <dbReference type="Rhea" id="RHEA-COMP:10000"/>
        <dbReference type="Rhea" id="RHEA-COMP:10001"/>
        <dbReference type="ChEBI" id="CHEBI:15354"/>
        <dbReference type="ChEBI" id="CHEBI:15377"/>
        <dbReference type="ChEBI" id="CHEBI:15378"/>
        <dbReference type="ChEBI" id="CHEBI:15379"/>
        <dbReference type="ChEBI" id="CHEBI:15870"/>
        <dbReference type="ChEBI" id="CHEBI:33737"/>
        <dbReference type="ChEBI" id="CHEBI:33738"/>
        <dbReference type="EC" id="1.14.15.7"/>
    </reaction>
</comment>
<comment type="pathway">
    <text evidence="2">Amine and polyamine biosynthesis; betaine biosynthesis via choline pathway; betaine aldehyde from choline (monooxygenase route): step 1/1.</text>
</comment>
<proteinExistence type="inferred from homology"/>
<dbReference type="GeneID" id="89968387"/>
<evidence type="ECO:0000313" key="10">
    <source>
        <dbReference type="Proteomes" id="UP001358417"/>
    </source>
</evidence>
<dbReference type="PANTHER" id="PTHR43756">
    <property type="entry name" value="CHOLINE MONOOXYGENASE, CHLOROPLASTIC"/>
    <property type="match status" value="1"/>
</dbReference>
<dbReference type="AlphaFoldDB" id="A0AAV9NQ77"/>
<dbReference type="InterPro" id="IPR036922">
    <property type="entry name" value="Rieske_2Fe-2S_sf"/>
</dbReference>
<comment type="similarity">
    <text evidence="3">Belongs to the choline monooxygenase family.</text>
</comment>
<evidence type="ECO:0000256" key="5">
    <source>
        <dbReference type="ARBA" id="ARBA00014931"/>
    </source>
</evidence>
<comment type="caution">
    <text evidence="9">The sequence shown here is derived from an EMBL/GenBank/DDBJ whole genome shotgun (WGS) entry which is preliminary data.</text>
</comment>